<feature type="compositionally biased region" description="Basic and acidic residues" evidence="1">
    <location>
        <begin position="474"/>
        <end position="483"/>
    </location>
</feature>
<evidence type="ECO:0000313" key="4">
    <source>
        <dbReference type="Proteomes" id="UP000249799"/>
    </source>
</evidence>
<reference evidence="3 4" key="1">
    <citation type="submission" date="2018-06" db="EMBL/GenBank/DDBJ databases">
        <title>Lujinxingia sediminis gen. nov. sp. nov., a new facultative anaerobic member of the class Deltaproteobacteria, and proposal of Lujinxingaceae fam. nov.</title>
        <authorList>
            <person name="Guo L.-Y."/>
            <person name="Li C.-M."/>
            <person name="Wang S."/>
            <person name="Du Z.-J."/>
        </authorList>
    </citation>
    <scope>NUCLEOTIDE SEQUENCE [LARGE SCALE GENOMIC DNA]</scope>
    <source>
        <strain evidence="3 4">FA350</strain>
    </source>
</reference>
<feature type="transmembrane region" description="Helical" evidence="2">
    <location>
        <begin position="353"/>
        <end position="372"/>
    </location>
</feature>
<feature type="region of interest" description="Disordered" evidence="1">
    <location>
        <begin position="445"/>
        <end position="483"/>
    </location>
</feature>
<organism evidence="3 4">
    <name type="scientific">Bradymonas sediminis</name>
    <dbReference type="NCBI Taxonomy" id="1548548"/>
    <lineage>
        <taxon>Bacteria</taxon>
        <taxon>Deltaproteobacteria</taxon>
        <taxon>Bradymonadales</taxon>
        <taxon>Bradymonadaceae</taxon>
        <taxon>Bradymonas</taxon>
    </lineage>
</organism>
<protein>
    <submittedName>
        <fullName evidence="3">Uncharacterized protein</fullName>
    </submittedName>
</protein>
<keyword evidence="2" id="KW-0812">Transmembrane</keyword>
<dbReference type="RefSeq" id="WP_111335901.1">
    <property type="nucleotide sequence ID" value="NZ_CP030032.1"/>
</dbReference>
<keyword evidence="2" id="KW-1133">Transmembrane helix</keyword>
<dbReference type="OrthoDB" id="5483900at2"/>
<dbReference type="KEGG" id="bsed:DN745_14330"/>
<keyword evidence="4" id="KW-1185">Reference proteome</keyword>
<accession>A0A2Z4FNB9</accession>
<sequence>MFRAKIILTYFVLLCVLTGGAYFILNGQIQSSLEENVEASMRRSATVAQHSLRLDEVALIAKAQFTAQGEELYSTMRLTNNELLYEQLFAKYPEAKTADGVRHVAVYDEPLKVDELRMTEAAKSAAATLNQDRDLYARDPAVPDIFMVLDQNGKSVAALGRGRKRWWDTNVAKTHPTVLKAVQDNQIKTEIWTWAWNETDSPALYRVAIVPIRPTASQSARGVVVAGTLIHDGLAKESQSLLAGFAAPGGEDTKSSAISAPEFAFFHGNKIVASSLASAEEDELSAAAFSAQNLLESDSPDAVRTLEFGGKSYLAMARFFGNQFGVAEQPAGFIVLSPLSDAKTPVAQATTNFLALAVAILVVGIILILFFIQASRKPLTDIENGLGEILAGNKDYAFATESKDETYLSIIQGLNLMSAYLQGKPMPDDPNAHGDWGELMVENDTSSAKAAPGKVTGVALPGMGRAPKPSSADAPKEPSDDQG</sequence>
<name>A0A2Z4FNB9_9DELT</name>
<dbReference type="EMBL" id="CP030032">
    <property type="protein sequence ID" value="AWV90443.1"/>
    <property type="molecule type" value="Genomic_DNA"/>
</dbReference>
<keyword evidence="2" id="KW-0472">Membrane</keyword>
<evidence type="ECO:0000256" key="2">
    <source>
        <dbReference type="SAM" id="Phobius"/>
    </source>
</evidence>
<dbReference type="AlphaFoldDB" id="A0A2Z4FNB9"/>
<proteinExistence type="predicted"/>
<gene>
    <name evidence="3" type="ORF">DN745_14330</name>
</gene>
<feature type="transmembrane region" description="Helical" evidence="2">
    <location>
        <begin position="7"/>
        <end position="25"/>
    </location>
</feature>
<evidence type="ECO:0000256" key="1">
    <source>
        <dbReference type="SAM" id="MobiDB-lite"/>
    </source>
</evidence>
<dbReference type="Proteomes" id="UP000249799">
    <property type="component" value="Chromosome"/>
</dbReference>
<evidence type="ECO:0000313" key="3">
    <source>
        <dbReference type="EMBL" id="AWV90443.1"/>
    </source>
</evidence>